<gene>
    <name evidence="1" type="ORF">MES5069_420069</name>
</gene>
<protein>
    <submittedName>
        <fullName evidence="1">Uncharacterized protein</fullName>
    </submittedName>
</protein>
<dbReference type="EMBL" id="CAKXZT010000138">
    <property type="protein sequence ID" value="CAH2404506.1"/>
    <property type="molecule type" value="Genomic_DNA"/>
</dbReference>
<name>A0ABM9E5W8_9HYPH</name>
<organism evidence="1 2">
    <name type="scientific">Mesorhizobium escarrei</name>
    <dbReference type="NCBI Taxonomy" id="666018"/>
    <lineage>
        <taxon>Bacteria</taxon>
        <taxon>Pseudomonadati</taxon>
        <taxon>Pseudomonadota</taxon>
        <taxon>Alphaproteobacteria</taxon>
        <taxon>Hyphomicrobiales</taxon>
        <taxon>Phyllobacteriaceae</taxon>
        <taxon>Mesorhizobium</taxon>
    </lineage>
</organism>
<comment type="caution">
    <text evidence="1">The sequence shown here is derived from an EMBL/GenBank/DDBJ whole genome shotgun (WGS) entry which is preliminary data.</text>
</comment>
<evidence type="ECO:0000313" key="1">
    <source>
        <dbReference type="EMBL" id="CAH2404506.1"/>
    </source>
</evidence>
<accession>A0ABM9E5W8</accession>
<sequence>MALSSALAARHAESVNGMMCVPCVRVVGIEIFDTTNNRYQHKQMTLIQLDPSKRIKSGLCSLNM</sequence>
<dbReference type="Proteomes" id="UP001153050">
    <property type="component" value="Unassembled WGS sequence"/>
</dbReference>
<evidence type="ECO:0000313" key="2">
    <source>
        <dbReference type="Proteomes" id="UP001153050"/>
    </source>
</evidence>
<reference evidence="1 2" key="1">
    <citation type="submission" date="2022-03" db="EMBL/GenBank/DDBJ databases">
        <authorList>
            <person name="Brunel B."/>
        </authorList>
    </citation>
    <scope>NUCLEOTIDE SEQUENCE [LARGE SCALE GENOMIC DNA]</scope>
    <source>
        <strain evidence="1">STM5069sample</strain>
    </source>
</reference>
<keyword evidence="2" id="KW-1185">Reference proteome</keyword>
<proteinExistence type="predicted"/>